<feature type="transmembrane region" description="Helical" evidence="1">
    <location>
        <begin position="55"/>
        <end position="74"/>
    </location>
</feature>
<dbReference type="EMBL" id="CP040818">
    <property type="protein sequence ID" value="QDL93397.1"/>
    <property type="molecule type" value="Genomic_DNA"/>
</dbReference>
<dbReference type="RefSeq" id="WP_138575967.1">
    <property type="nucleotide sequence ID" value="NZ_CP040818.1"/>
</dbReference>
<organism evidence="2 3">
    <name type="scientific">Paroceanicella profunda</name>
    <dbReference type="NCBI Taxonomy" id="2579971"/>
    <lineage>
        <taxon>Bacteria</taxon>
        <taxon>Pseudomonadati</taxon>
        <taxon>Pseudomonadota</taxon>
        <taxon>Alphaproteobacteria</taxon>
        <taxon>Rhodobacterales</taxon>
        <taxon>Paracoccaceae</taxon>
        <taxon>Paroceanicella</taxon>
    </lineage>
</organism>
<feature type="transmembrane region" description="Helical" evidence="1">
    <location>
        <begin position="94"/>
        <end position="112"/>
    </location>
</feature>
<reference evidence="2 3" key="1">
    <citation type="submission" date="2019-06" db="EMBL/GenBank/DDBJ databases">
        <title>Genome sequence of Rhodobacteraceae bacterium D4M1.</title>
        <authorList>
            <person name="Cao J."/>
        </authorList>
    </citation>
    <scope>NUCLEOTIDE SEQUENCE [LARGE SCALE GENOMIC DNA]</scope>
    <source>
        <strain evidence="2 3">D4M1</strain>
    </source>
</reference>
<gene>
    <name evidence="2" type="ORF">FDP22_17370</name>
</gene>
<keyword evidence="1" id="KW-0812">Transmembrane</keyword>
<dbReference type="OrthoDB" id="9922947at2"/>
<name>A0A5B8FIL7_9RHOB</name>
<dbReference type="KEGG" id="ppru:FDP22_17370"/>
<evidence type="ECO:0000313" key="3">
    <source>
        <dbReference type="Proteomes" id="UP000305888"/>
    </source>
</evidence>
<keyword evidence="1" id="KW-1133">Transmembrane helix</keyword>
<accession>A0A5B8FIL7</accession>
<keyword evidence="3" id="KW-1185">Reference proteome</keyword>
<dbReference type="Proteomes" id="UP000305888">
    <property type="component" value="Chromosome"/>
</dbReference>
<sequence>MYAPVLSIAALLFLLPTFARSSGWLALLTAIALMPCAGFLLAGAVSDDRYSGQSALWLATVSGTLALCGGVGRYASIRARRRGTPRARSLWMEALMLLIGLGFLAVASYLAAP</sequence>
<dbReference type="AlphaFoldDB" id="A0A5B8FIL7"/>
<proteinExistence type="predicted"/>
<evidence type="ECO:0000313" key="2">
    <source>
        <dbReference type="EMBL" id="QDL93397.1"/>
    </source>
</evidence>
<protein>
    <submittedName>
        <fullName evidence="2">Uncharacterized protein</fullName>
    </submittedName>
</protein>
<keyword evidence="1" id="KW-0472">Membrane</keyword>
<evidence type="ECO:0000256" key="1">
    <source>
        <dbReference type="SAM" id="Phobius"/>
    </source>
</evidence>